<dbReference type="AlphaFoldDB" id="A0A517NCX5"/>
<proteinExistence type="predicted"/>
<dbReference type="EMBL" id="CP036525">
    <property type="protein sequence ID" value="QDT04961.1"/>
    <property type="molecule type" value="Genomic_DNA"/>
</dbReference>
<dbReference type="Proteomes" id="UP000318538">
    <property type="component" value="Chromosome"/>
</dbReference>
<keyword evidence="3" id="KW-1185">Reference proteome</keyword>
<protein>
    <recommendedName>
        <fullName evidence="4">Histidine kinase</fullName>
    </recommendedName>
</protein>
<organism evidence="2 3">
    <name type="scientific">Rubripirellula lacrimiformis</name>
    <dbReference type="NCBI Taxonomy" id="1930273"/>
    <lineage>
        <taxon>Bacteria</taxon>
        <taxon>Pseudomonadati</taxon>
        <taxon>Planctomycetota</taxon>
        <taxon>Planctomycetia</taxon>
        <taxon>Pirellulales</taxon>
        <taxon>Pirellulaceae</taxon>
        <taxon>Rubripirellula</taxon>
    </lineage>
</organism>
<evidence type="ECO:0008006" key="4">
    <source>
        <dbReference type="Google" id="ProtNLM"/>
    </source>
</evidence>
<evidence type="ECO:0000313" key="3">
    <source>
        <dbReference type="Proteomes" id="UP000318538"/>
    </source>
</evidence>
<reference evidence="2 3" key="1">
    <citation type="submission" date="2019-02" db="EMBL/GenBank/DDBJ databases">
        <title>Deep-cultivation of Planctomycetes and their phenomic and genomic characterization uncovers novel biology.</title>
        <authorList>
            <person name="Wiegand S."/>
            <person name="Jogler M."/>
            <person name="Boedeker C."/>
            <person name="Pinto D."/>
            <person name="Vollmers J."/>
            <person name="Rivas-Marin E."/>
            <person name="Kohn T."/>
            <person name="Peeters S.H."/>
            <person name="Heuer A."/>
            <person name="Rast P."/>
            <person name="Oberbeckmann S."/>
            <person name="Bunk B."/>
            <person name="Jeske O."/>
            <person name="Meyerdierks A."/>
            <person name="Storesund J.E."/>
            <person name="Kallscheuer N."/>
            <person name="Luecker S."/>
            <person name="Lage O.M."/>
            <person name="Pohl T."/>
            <person name="Merkel B.J."/>
            <person name="Hornburger P."/>
            <person name="Mueller R.-W."/>
            <person name="Bruemmer F."/>
            <person name="Labrenz M."/>
            <person name="Spormann A.M."/>
            <person name="Op den Camp H."/>
            <person name="Overmann J."/>
            <person name="Amann R."/>
            <person name="Jetten M.S.M."/>
            <person name="Mascher T."/>
            <person name="Medema M.H."/>
            <person name="Devos D.P."/>
            <person name="Kaster A.-K."/>
            <person name="Ovreas L."/>
            <person name="Rohde M."/>
            <person name="Galperin M.Y."/>
            <person name="Jogler C."/>
        </authorList>
    </citation>
    <scope>NUCLEOTIDE SEQUENCE [LARGE SCALE GENOMIC DNA]</scope>
    <source>
        <strain evidence="2 3">K22_7</strain>
    </source>
</reference>
<accession>A0A517NCX5</accession>
<feature type="region of interest" description="Disordered" evidence="1">
    <location>
        <begin position="376"/>
        <end position="395"/>
    </location>
</feature>
<dbReference type="KEGG" id="rlc:K227x_33590"/>
<name>A0A517NCX5_9BACT</name>
<evidence type="ECO:0000256" key="1">
    <source>
        <dbReference type="SAM" id="MobiDB-lite"/>
    </source>
</evidence>
<gene>
    <name evidence="2" type="ORF">K227x_33590</name>
</gene>
<sequence length="395" mass="42632">MDFSESPSDEVLRLFWSQRFDVANEGCVVVRISPNPSVLAVNQVARAQLNLESRPMDEWIVDDLLVSLGIDFKEDQQGRIDGAGGSVEVMCQGTSIYGIITLSQSAGRGFDDSPSKDDPLRSGQTDPIAAGKRVAVAADAAGSLDVLQVSVSAAMAQFVASFSHDISQPIHVVQNAFSIFELRRDAGTLTPETTQTCLSMLDSGVEKLNASLRLMKNTVHEWSTDFRDIDLVSTLYQVVGEVAAAKMATITLESIDPQVIVRADVAQLRGLIASVVWLMDRNRTDSNTEARLRVSMEQSSDRAIIRISASQGFHLPNALLSEHPQGPLSSGLWESALAIASANDIQLETIPAPHRASDEAADSVAACTGVTLGVPLATNDQPPSEHRRLARRLWS</sequence>
<evidence type="ECO:0000313" key="2">
    <source>
        <dbReference type="EMBL" id="QDT04961.1"/>
    </source>
</evidence>